<evidence type="ECO:0000256" key="1">
    <source>
        <dbReference type="SAM" id="MobiDB-lite"/>
    </source>
</evidence>
<sequence length="109" mass="12772">MIVIKLLLCLQDTLFSFVVTWWCFNGTKWLLYFSFLFFTIFSPKDSYEVKSTSVADWSKALVQYSKIWINLIRQPAVLRCPLTAIFMNPDSGDPDDLKKNRDRTIFSSE</sequence>
<evidence type="ECO:0000256" key="2">
    <source>
        <dbReference type="SAM" id="Phobius"/>
    </source>
</evidence>
<dbReference type="AlphaFoldDB" id="A0A8D8YR41"/>
<keyword evidence="2" id="KW-0812">Transmembrane</keyword>
<name>A0A8D8YR41_9HEMI</name>
<feature type="compositionally biased region" description="Basic and acidic residues" evidence="1">
    <location>
        <begin position="95"/>
        <end position="109"/>
    </location>
</feature>
<keyword evidence="2" id="KW-0472">Membrane</keyword>
<organism evidence="3">
    <name type="scientific">Cacopsylla melanoneura</name>
    <dbReference type="NCBI Taxonomy" id="428564"/>
    <lineage>
        <taxon>Eukaryota</taxon>
        <taxon>Metazoa</taxon>
        <taxon>Ecdysozoa</taxon>
        <taxon>Arthropoda</taxon>
        <taxon>Hexapoda</taxon>
        <taxon>Insecta</taxon>
        <taxon>Pterygota</taxon>
        <taxon>Neoptera</taxon>
        <taxon>Paraneoptera</taxon>
        <taxon>Hemiptera</taxon>
        <taxon>Sternorrhyncha</taxon>
        <taxon>Psylloidea</taxon>
        <taxon>Psyllidae</taxon>
        <taxon>Psyllinae</taxon>
        <taxon>Cacopsylla</taxon>
    </lineage>
</organism>
<proteinExistence type="predicted"/>
<feature type="transmembrane region" description="Helical" evidence="2">
    <location>
        <begin position="14"/>
        <end position="41"/>
    </location>
</feature>
<feature type="region of interest" description="Disordered" evidence="1">
    <location>
        <begin position="90"/>
        <end position="109"/>
    </location>
</feature>
<reference evidence="3" key="1">
    <citation type="submission" date="2021-05" db="EMBL/GenBank/DDBJ databases">
        <authorList>
            <person name="Alioto T."/>
            <person name="Alioto T."/>
            <person name="Gomez Garrido J."/>
        </authorList>
    </citation>
    <scope>NUCLEOTIDE SEQUENCE</scope>
</reference>
<protein>
    <submittedName>
        <fullName evidence="3">Uncharacterized protein</fullName>
    </submittedName>
</protein>
<accession>A0A8D8YR41</accession>
<keyword evidence="2" id="KW-1133">Transmembrane helix</keyword>
<dbReference type="EMBL" id="HBUF01388492">
    <property type="protein sequence ID" value="CAG6732991.1"/>
    <property type="molecule type" value="Transcribed_RNA"/>
</dbReference>
<evidence type="ECO:0000313" key="3">
    <source>
        <dbReference type="EMBL" id="CAG6732991.1"/>
    </source>
</evidence>